<evidence type="ECO:0000313" key="2">
    <source>
        <dbReference type="EMBL" id="EOR94964.1"/>
    </source>
</evidence>
<feature type="domain" description="DUF4842" evidence="1">
    <location>
        <begin position="607"/>
        <end position="794"/>
    </location>
</feature>
<sequence>MNKYLLSALTLFVVFITSCQKSDITDQVENTTELVVPASFNWGTSRDVSFNISITDTRFASSIHVISIYAGDPANGGSLLSKGSATLIAAFNTKIYIPSTLTEVYVVKTSPDGSTVSDKIAITSTQVSIAIGTSSIVQSISAAAAKSAVTFSTSAVVETSPDCGTGIVWTAPAESWQASFPVSGGVYAVKANDVTINLSYGHNATLVVCGKNVTLNGGDMNGLNIIVTSTGSLTINNNVQWHATASIKNFGTLKMSAGQWDQTVIGSLYNAGTFNTNYLTMKSGTITNFGTINSNTNIWIDGGVFTNEGTVNALGTFNMQNGGQFINNKTLTSNGTFTVGGSSSKFNNNGTFTSTSGSNVIMDASSIITNTGTFTALTSTLSFSGLFTNDGTMRLKTLNALSGTFNNNCKLIISDQFVLKGTLMNNASFINVLTNSTLTSNMNLSGNAIFQTKDIARSTNPITGPSTGSVWSLFKVTGTSAAALNSEGGTFTGNVLYCDALRSLDASHFSSNAKNGCDIYIASSDCTDGYGTAPAPVLVDTDKDGVIDIEDDYPTDPTKAYRNLQANYANGGSTVAFEDTWPSKGDYDMNDIVLNYRYEIASNAANIVVEIKADYKLLATGGTYKNGAGIQFNIPAANLESITGATIEPNQDSLVVILFNNSRNEQSDWNTSVGTESAAKDYSITIKIKNGPTIAKLGVGNYNVFIWNAGKGREYETHLAGKKPTKLASTALFGTADDNSTTARPYYTKTGLPWALEIPVSSFSYPLEKMDITMAYLHFAQWATTGGTTYTDWYSNTATGYKNISGIFAIK</sequence>
<dbReference type="PATRIC" id="fig|1150600.3.peg.1809"/>
<name>R9H153_9SPHI</name>
<evidence type="ECO:0000313" key="3">
    <source>
        <dbReference type="Proteomes" id="UP000014174"/>
    </source>
</evidence>
<dbReference type="AlphaFoldDB" id="R9H153"/>
<dbReference type="OrthoDB" id="1204817at2"/>
<dbReference type="PROSITE" id="PS51257">
    <property type="entry name" value="PROKAR_LIPOPROTEIN"/>
    <property type="match status" value="1"/>
</dbReference>
<reference evidence="2 3" key="1">
    <citation type="journal article" date="2013" name="Genome Announc.">
        <title>Draft Genome Sequence of Arcticibacter svalbardensis Strain MN12-7T, a Member of the Family Sphingobacteriaceae Isolated from an Arctic Soil Sample.</title>
        <authorList>
            <person name="Shivaji S."/>
            <person name="Ara S."/>
            <person name="Prasad S."/>
            <person name="Manasa B.P."/>
            <person name="Begum Z."/>
            <person name="Singh A."/>
            <person name="Kumar Pinnaka A."/>
        </authorList>
    </citation>
    <scope>NUCLEOTIDE SEQUENCE [LARGE SCALE GENOMIC DNA]</scope>
    <source>
        <strain evidence="2 3">MN12-7</strain>
    </source>
</reference>
<dbReference type="RefSeq" id="WP_016195071.1">
    <property type="nucleotide sequence ID" value="NZ_AQPN01000070.1"/>
</dbReference>
<organism evidence="2 3">
    <name type="scientific">Arcticibacter svalbardensis MN12-7</name>
    <dbReference type="NCBI Taxonomy" id="1150600"/>
    <lineage>
        <taxon>Bacteria</taxon>
        <taxon>Pseudomonadati</taxon>
        <taxon>Bacteroidota</taxon>
        <taxon>Sphingobacteriia</taxon>
        <taxon>Sphingobacteriales</taxon>
        <taxon>Sphingobacteriaceae</taxon>
        <taxon>Arcticibacter</taxon>
    </lineage>
</organism>
<gene>
    <name evidence="2" type="ORF">ADIARSV_1835</name>
</gene>
<dbReference type="Pfam" id="PF16130">
    <property type="entry name" value="DUF4842"/>
    <property type="match status" value="1"/>
</dbReference>
<comment type="caution">
    <text evidence="2">The sequence shown here is derived from an EMBL/GenBank/DDBJ whole genome shotgun (WGS) entry which is preliminary data.</text>
</comment>
<dbReference type="Proteomes" id="UP000014174">
    <property type="component" value="Unassembled WGS sequence"/>
</dbReference>
<evidence type="ECO:0000259" key="1">
    <source>
        <dbReference type="Pfam" id="PF16130"/>
    </source>
</evidence>
<accession>R9H153</accession>
<proteinExistence type="predicted"/>
<dbReference type="eggNOG" id="COG3391">
    <property type="taxonomic scope" value="Bacteria"/>
</dbReference>
<dbReference type="STRING" id="1150600.ADIARSV_1835"/>
<dbReference type="EMBL" id="AQPN01000070">
    <property type="protein sequence ID" value="EOR94964.1"/>
    <property type="molecule type" value="Genomic_DNA"/>
</dbReference>
<dbReference type="InterPro" id="IPR031025">
    <property type="entry name" value="LruC_dom"/>
</dbReference>
<keyword evidence="3" id="KW-1185">Reference proteome</keyword>
<dbReference type="NCBIfam" id="TIGR04456">
    <property type="entry name" value="LruC_dom"/>
    <property type="match status" value="1"/>
</dbReference>
<dbReference type="InterPro" id="IPR032295">
    <property type="entry name" value="DUF4842"/>
</dbReference>
<protein>
    <recommendedName>
        <fullName evidence="1">DUF4842 domain-containing protein</fullName>
    </recommendedName>
</protein>